<dbReference type="GO" id="GO:0004540">
    <property type="term" value="F:RNA nuclease activity"/>
    <property type="evidence" value="ECO:0007669"/>
    <property type="project" value="InterPro"/>
</dbReference>
<dbReference type="PANTHER" id="PTHR33653">
    <property type="entry name" value="RIBONUCLEASE VAPC2"/>
    <property type="match status" value="1"/>
</dbReference>
<feature type="binding site" evidence="8">
    <location>
        <position position="5"/>
    </location>
    <ligand>
        <name>Mg(2+)</name>
        <dbReference type="ChEBI" id="CHEBI:18420"/>
    </ligand>
</feature>
<dbReference type="HOGENOM" id="CLU_118482_8_2_4"/>
<feature type="binding site" evidence="8">
    <location>
        <position position="104"/>
    </location>
    <ligand>
        <name>Mg(2+)</name>
        <dbReference type="ChEBI" id="CHEBI:18420"/>
    </ligand>
</feature>
<evidence type="ECO:0000259" key="9">
    <source>
        <dbReference type="Pfam" id="PF01850"/>
    </source>
</evidence>
<evidence type="ECO:0000256" key="1">
    <source>
        <dbReference type="ARBA" id="ARBA00001946"/>
    </source>
</evidence>
<evidence type="ECO:0000256" key="5">
    <source>
        <dbReference type="ARBA" id="ARBA00022801"/>
    </source>
</evidence>
<keyword evidence="3 8" id="KW-0540">Nuclease</keyword>
<dbReference type="KEGG" id="bbh:BN112_0293"/>
<dbReference type="EMBL" id="HE965806">
    <property type="protein sequence ID" value="CCJ52211.1"/>
    <property type="molecule type" value="Genomic_DNA"/>
</dbReference>
<reference evidence="10 11" key="1">
    <citation type="journal article" date="2012" name="BMC Genomics">
        <title>Comparative genomics of the classical Bordetella subspecies: the evolution and exchange of virulence-associated diversity amongst closely related pathogens.</title>
        <authorList>
            <person name="Park J."/>
            <person name="Zhang Y."/>
            <person name="Buboltz A.M."/>
            <person name="Zhang X."/>
            <person name="Schuster S.C."/>
            <person name="Ahuja U."/>
            <person name="Liu M."/>
            <person name="Miller J.F."/>
            <person name="Sebaihia M."/>
            <person name="Bentley S.D."/>
            <person name="Parkhill J."/>
            <person name="Harvill E.T."/>
        </authorList>
    </citation>
    <scope>NUCLEOTIDE SEQUENCE [LARGE SCALE GENOMIC DNA]</scope>
    <source>
        <strain evidence="10 11">253</strain>
    </source>
</reference>
<dbReference type="InterPro" id="IPR022907">
    <property type="entry name" value="VapC_family"/>
</dbReference>
<keyword evidence="6 8" id="KW-0460">Magnesium</keyword>
<evidence type="ECO:0000256" key="6">
    <source>
        <dbReference type="ARBA" id="ARBA00022842"/>
    </source>
</evidence>
<evidence type="ECO:0000256" key="4">
    <source>
        <dbReference type="ARBA" id="ARBA00022723"/>
    </source>
</evidence>
<dbReference type="HAMAP" id="MF_00265">
    <property type="entry name" value="VapC_Nob1"/>
    <property type="match status" value="1"/>
</dbReference>
<evidence type="ECO:0000313" key="10">
    <source>
        <dbReference type="EMBL" id="CCJ52211.1"/>
    </source>
</evidence>
<dbReference type="GO" id="GO:0016787">
    <property type="term" value="F:hydrolase activity"/>
    <property type="evidence" value="ECO:0007669"/>
    <property type="project" value="UniProtKB-KW"/>
</dbReference>
<keyword evidence="8" id="KW-0800">Toxin</keyword>
<dbReference type="EC" id="3.1.-.-" evidence="8"/>
<dbReference type="SUPFAM" id="SSF88723">
    <property type="entry name" value="PIN domain-like"/>
    <property type="match status" value="1"/>
</dbReference>
<organism evidence="10 11">
    <name type="scientific">Bordetella bronchiseptica 253</name>
    <dbReference type="NCBI Taxonomy" id="568707"/>
    <lineage>
        <taxon>Bacteria</taxon>
        <taxon>Pseudomonadati</taxon>
        <taxon>Pseudomonadota</taxon>
        <taxon>Betaproteobacteria</taxon>
        <taxon>Burkholderiales</taxon>
        <taxon>Alcaligenaceae</taxon>
        <taxon>Bordetella</taxon>
    </lineage>
</organism>
<dbReference type="AlphaFoldDB" id="A0A0C6NZK6"/>
<dbReference type="InterPro" id="IPR002716">
    <property type="entry name" value="PIN_dom"/>
</dbReference>
<keyword evidence="2 8" id="KW-1277">Toxin-antitoxin system</keyword>
<dbReference type="Proteomes" id="UP000007564">
    <property type="component" value="Chromosome"/>
</dbReference>
<keyword evidence="4 8" id="KW-0479">Metal-binding</keyword>
<evidence type="ECO:0000256" key="7">
    <source>
        <dbReference type="ARBA" id="ARBA00038093"/>
    </source>
</evidence>
<evidence type="ECO:0000256" key="8">
    <source>
        <dbReference type="HAMAP-Rule" id="MF_00265"/>
    </source>
</evidence>
<dbReference type="Gene3D" id="3.40.50.1010">
    <property type="entry name" value="5'-nuclease"/>
    <property type="match status" value="1"/>
</dbReference>
<evidence type="ECO:0000256" key="3">
    <source>
        <dbReference type="ARBA" id="ARBA00022722"/>
    </source>
</evidence>
<gene>
    <name evidence="10" type="primary">stbB</name>
    <name evidence="8" type="synonym">vapC</name>
    <name evidence="10" type="ORF">BN112_0293</name>
</gene>
<dbReference type="GO" id="GO:0000287">
    <property type="term" value="F:magnesium ion binding"/>
    <property type="evidence" value="ECO:0007669"/>
    <property type="project" value="UniProtKB-UniRule"/>
</dbReference>
<proteinExistence type="inferred from homology"/>
<protein>
    <recommendedName>
        <fullName evidence="8">Ribonuclease VapC</fullName>
        <shortName evidence="8">RNase VapC</shortName>
        <ecNumber evidence="8">3.1.-.-</ecNumber>
    </recommendedName>
    <alternativeName>
        <fullName evidence="8">Toxin VapC</fullName>
    </alternativeName>
</protein>
<dbReference type="OrthoDB" id="9804823at2"/>
<comment type="function">
    <text evidence="8">Toxic component of a toxin-antitoxin (TA) system. An RNase.</text>
</comment>
<dbReference type="InterPro" id="IPR050556">
    <property type="entry name" value="Type_II_TA_system_RNase"/>
</dbReference>
<dbReference type="RefSeq" id="WP_003817075.1">
    <property type="nucleotide sequence ID" value="NC_019382.1"/>
</dbReference>
<dbReference type="PANTHER" id="PTHR33653:SF1">
    <property type="entry name" value="RIBONUCLEASE VAPC2"/>
    <property type="match status" value="1"/>
</dbReference>
<sequence length="141" mass="14813">MILLDTDVLLEPLRPAPDPAVAAWLDAQHVETLYLAAPGAAEIQLGLARLPRGKRAEALRHEFERRILPLFMGHVLPFDAAAADAYAAVMMRAAAAGHALCATDGCIAAIATAHGLAIATRHPARFEAAGLTAVDPWHAAA</sequence>
<comment type="cofactor">
    <cofactor evidence="1 8">
        <name>Mg(2+)</name>
        <dbReference type="ChEBI" id="CHEBI:18420"/>
    </cofactor>
</comment>
<evidence type="ECO:0000256" key="2">
    <source>
        <dbReference type="ARBA" id="ARBA00022649"/>
    </source>
</evidence>
<name>A0A0C6NZK6_BORBO</name>
<keyword evidence="5 8" id="KW-0378">Hydrolase</keyword>
<feature type="domain" description="PIN" evidence="9">
    <location>
        <begin position="2"/>
        <end position="121"/>
    </location>
</feature>
<dbReference type="Pfam" id="PF01850">
    <property type="entry name" value="PIN"/>
    <property type="match status" value="1"/>
</dbReference>
<dbReference type="InterPro" id="IPR029060">
    <property type="entry name" value="PIN-like_dom_sf"/>
</dbReference>
<accession>A0A0C6NZK6</accession>
<evidence type="ECO:0000313" key="11">
    <source>
        <dbReference type="Proteomes" id="UP000007564"/>
    </source>
</evidence>
<dbReference type="GO" id="GO:0090729">
    <property type="term" value="F:toxin activity"/>
    <property type="evidence" value="ECO:0007669"/>
    <property type="project" value="UniProtKB-KW"/>
</dbReference>
<comment type="similarity">
    <text evidence="7 8">Belongs to the PINc/VapC protein family.</text>
</comment>